<dbReference type="SUPFAM" id="SSF47384">
    <property type="entry name" value="Homodimeric domain of signal transducing histidine kinase"/>
    <property type="match status" value="1"/>
</dbReference>
<evidence type="ECO:0000256" key="1">
    <source>
        <dbReference type="ARBA" id="ARBA00000085"/>
    </source>
</evidence>
<dbReference type="SMART" id="SM00448">
    <property type="entry name" value="REC"/>
    <property type="match status" value="1"/>
</dbReference>
<dbReference type="Gene3D" id="3.30.565.10">
    <property type="entry name" value="Histidine kinase-like ATPase, C-terminal domain"/>
    <property type="match status" value="1"/>
</dbReference>
<dbReference type="FunFam" id="3.30.565.10:FF:000010">
    <property type="entry name" value="Sensor histidine kinase RcsC"/>
    <property type="match status" value="1"/>
</dbReference>
<keyword evidence="8" id="KW-0902">Two-component regulatory system</keyword>
<dbReference type="SMART" id="SM00387">
    <property type="entry name" value="HATPase_c"/>
    <property type="match status" value="1"/>
</dbReference>
<dbReference type="EC" id="2.7.13.3" evidence="2"/>
<dbReference type="SUPFAM" id="SSF52172">
    <property type="entry name" value="CheY-like"/>
    <property type="match status" value="1"/>
</dbReference>
<dbReference type="InterPro" id="IPR013656">
    <property type="entry name" value="PAS_4"/>
</dbReference>
<comment type="caution">
    <text evidence="16">The sequence shown here is derived from an EMBL/GenBank/DDBJ whole genome shotgun (WGS) entry which is preliminary data.</text>
</comment>
<feature type="domain" description="PAS" evidence="14">
    <location>
        <begin position="512"/>
        <end position="585"/>
    </location>
</feature>
<dbReference type="Gene3D" id="3.40.50.2300">
    <property type="match status" value="1"/>
</dbReference>
<evidence type="ECO:0000259" key="12">
    <source>
        <dbReference type="PROSITE" id="PS50109"/>
    </source>
</evidence>
<dbReference type="Pfam" id="PF08448">
    <property type="entry name" value="PAS_4"/>
    <property type="match status" value="1"/>
</dbReference>
<evidence type="ECO:0000256" key="11">
    <source>
        <dbReference type="PROSITE-ProRule" id="PRU00169"/>
    </source>
</evidence>
<evidence type="ECO:0000313" key="16">
    <source>
        <dbReference type="EMBL" id="RGP37249.1"/>
    </source>
</evidence>
<evidence type="ECO:0000256" key="2">
    <source>
        <dbReference type="ARBA" id="ARBA00012438"/>
    </source>
</evidence>
<dbReference type="GO" id="GO:0000155">
    <property type="term" value="F:phosphorelay sensor kinase activity"/>
    <property type="evidence" value="ECO:0007669"/>
    <property type="project" value="InterPro"/>
</dbReference>
<dbReference type="Pfam" id="PF12860">
    <property type="entry name" value="PAS_7"/>
    <property type="match status" value="1"/>
</dbReference>
<dbReference type="SMART" id="SM00388">
    <property type="entry name" value="HisKA"/>
    <property type="match status" value="1"/>
</dbReference>
<evidence type="ECO:0000259" key="15">
    <source>
        <dbReference type="PROSITE" id="PS50113"/>
    </source>
</evidence>
<feature type="domain" description="Response regulatory" evidence="13">
    <location>
        <begin position="1034"/>
        <end position="1151"/>
    </location>
</feature>
<evidence type="ECO:0000256" key="5">
    <source>
        <dbReference type="ARBA" id="ARBA00022741"/>
    </source>
</evidence>
<dbReference type="PANTHER" id="PTHR43047">
    <property type="entry name" value="TWO-COMPONENT HISTIDINE PROTEIN KINASE"/>
    <property type="match status" value="1"/>
</dbReference>
<proteinExistence type="predicted"/>
<dbReference type="CDD" id="cd16922">
    <property type="entry name" value="HATPase_EvgS-ArcB-TorS-like"/>
    <property type="match status" value="1"/>
</dbReference>
<dbReference type="Pfam" id="PF02518">
    <property type="entry name" value="HATPase_c"/>
    <property type="match status" value="1"/>
</dbReference>
<sequence length="1168" mass="127401">MDGNSLTVTDTGALLLVIPEVLAGLAEAGLSDHRPAAIEEAVQQALDQLSGALNAPLRLQIGERIWQTGQVVSGPGQIIRTGGRLEGVPQTLSAPILNALESVLRTVIALYHSGTKAAVRQAEAARAAAKITRRDQLLRRLFDLSPVGIVLIDYESGIILEANTAFMEFGDWSRESLVGVSIRSILHPDHALAINQAVAELDEGGKFGPFDQRFICPDGTGFPAILRGLLLIAGEGQKIVWLMVEDVSELRAHLAEVQAVRDEAVRARAELHTAVQALPHGFMLCDADNRIVMVNTQMVNMYPELAPLMVPGSHYEDLLRAGLKIGLWPATPGREEDLIKEVMARRGAPLIERLSELRDGRVIRILDRLTPTGGRVGLRIDVTAERDNERRLSHVIEGSQAGTWECDFVTWENRVNARWAEMVGWTCEELAPITLTTWKNLLHPDDLEPTLTQVNRAARGETDRFDLVFRLRHREGHWVWVQSRGQVSVRDAEGIPIRMSGVHVDVSALKAAEQRLEQIIEGAEAGIWHHDMVAGICHVNELWVRMLGYTLEELGPVTDAVWEGLLHPDDWLMLNRNMQARMASGSRQFQDELRLRHKDGHWVWVASRGHITAWDAQGNATATSGVHLDISARKQLEGDLEAERDFLATLTETSGSGILAVDEDARIVFFNREVQRIFELPGEALLNQVCDPQLLRLSDCDGQTLSFSGLPCRLALSGGQVIRDLRMRIAMADGREKVVSVNAAELPDPGMTARVVCTITDITAAAQAEDDLRAAIYRAETANRAKSQFLANMSHELRTPLNGVLGMAELLADSPLEPGQRTMLNAIRESGVHLLSVVNDLLDLAKIESGKLVLELAPMNVRDLAERIEAMHGPAARRKEVDLHVTLGPGADRVRMGDAKRLLQVLHNLVGNAVKFTEAGAVEVAIREHATSAGQLVIEVSDTGIGMSDDQTARVFEEFTQGDDSITRRFGGTGLGLPIVRRLVALMEGEIALVSAFGQGTTVTVTLPMPLVAVQDAAGGTDEPQTEGQLAGLNALLAEDNPTNRLIMRAMLTRLGISVILVCDGDEAVEMWTPGQFDLVLLDISMPRKDGLTALAELREKAGSAGLPPVLAVTANAMAQHLQEYHEAGFAEVVTKPVTLEALTQAIHRALRAVPPLPGLSSHRPLCL</sequence>
<dbReference type="SUPFAM" id="SSF55874">
    <property type="entry name" value="ATPase domain of HSP90 chaperone/DNA topoisomerase II/histidine kinase"/>
    <property type="match status" value="1"/>
</dbReference>
<evidence type="ECO:0000256" key="4">
    <source>
        <dbReference type="ARBA" id="ARBA00022679"/>
    </source>
</evidence>
<evidence type="ECO:0000259" key="14">
    <source>
        <dbReference type="PROSITE" id="PS50112"/>
    </source>
</evidence>
<evidence type="ECO:0000256" key="7">
    <source>
        <dbReference type="ARBA" id="ARBA00022840"/>
    </source>
</evidence>
<feature type="domain" description="PAS" evidence="14">
    <location>
        <begin position="643"/>
        <end position="688"/>
    </location>
</feature>
<keyword evidence="7" id="KW-0067">ATP-binding</keyword>
<evidence type="ECO:0000256" key="6">
    <source>
        <dbReference type="ARBA" id="ARBA00022777"/>
    </source>
</evidence>
<dbReference type="InterPro" id="IPR001610">
    <property type="entry name" value="PAC"/>
</dbReference>
<dbReference type="InterPro" id="IPR036890">
    <property type="entry name" value="HATPase_C_sf"/>
</dbReference>
<feature type="domain" description="Histidine kinase" evidence="12">
    <location>
        <begin position="792"/>
        <end position="1011"/>
    </location>
</feature>
<dbReference type="OrthoDB" id="9801651at2"/>
<dbReference type="EMBL" id="QWEY01000005">
    <property type="protein sequence ID" value="RGP37249.1"/>
    <property type="molecule type" value="Genomic_DNA"/>
</dbReference>
<feature type="domain" description="PAS" evidence="14">
    <location>
        <begin position="134"/>
        <end position="205"/>
    </location>
</feature>
<dbReference type="CDD" id="cd00082">
    <property type="entry name" value="HisKA"/>
    <property type="match status" value="1"/>
</dbReference>
<evidence type="ECO:0000313" key="17">
    <source>
        <dbReference type="Proteomes" id="UP000284547"/>
    </source>
</evidence>
<dbReference type="InterPro" id="IPR000700">
    <property type="entry name" value="PAS-assoc_C"/>
</dbReference>
<dbReference type="InterPro" id="IPR000014">
    <property type="entry name" value="PAS"/>
</dbReference>
<keyword evidence="4" id="KW-0808">Transferase</keyword>
<dbReference type="InterPro" id="IPR004358">
    <property type="entry name" value="Sig_transdc_His_kin-like_C"/>
</dbReference>
<dbReference type="InterPro" id="IPR036097">
    <property type="entry name" value="HisK_dim/P_sf"/>
</dbReference>
<gene>
    <name evidence="16" type="ORF">D1012_11365</name>
</gene>
<dbReference type="SMART" id="SM00091">
    <property type="entry name" value="PAS"/>
    <property type="match status" value="5"/>
</dbReference>
<feature type="domain" description="PAC" evidence="15">
    <location>
        <begin position="465"/>
        <end position="518"/>
    </location>
</feature>
<dbReference type="NCBIfam" id="TIGR00229">
    <property type="entry name" value="sensory_box"/>
    <property type="match status" value="4"/>
</dbReference>
<dbReference type="GO" id="GO:0005524">
    <property type="term" value="F:ATP binding"/>
    <property type="evidence" value="ECO:0007669"/>
    <property type="project" value="UniProtKB-KW"/>
</dbReference>
<dbReference type="Gene3D" id="1.10.287.130">
    <property type="match status" value="1"/>
</dbReference>
<dbReference type="InterPro" id="IPR003594">
    <property type="entry name" value="HATPase_dom"/>
</dbReference>
<dbReference type="InterPro" id="IPR003661">
    <property type="entry name" value="HisK_dim/P_dom"/>
</dbReference>
<dbReference type="PANTHER" id="PTHR43047:SF64">
    <property type="entry name" value="HISTIDINE KINASE CONTAINING CHEY-HOMOLOGOUS RECEIVER DOMAIN AND PAS DOMAIN-RELATED"/>
    <property type="match status" value="1"/>
</dbReference>
<dbReference type="PROSITE" id="PS50113">
    <property type="entry name" value="PAC"/>
    <property type="match status" value="2"/>
</dbReference>
<feature type="domain" description="PAC" evidence="15">
    <location>
        <begin position="589"/>
        <end position="642"/>
    </location>
</feature>
<protein>
    <recommendedName>
        <fullName evidence="10">Sensory/regulatory protein RpfC</fullName>
        <ecNumber evidence="2">2.7.13.3</ecNumber>
    </recommendedName>
</protein>
<dbReference type="SUPFAM" id="SSF55785">
    <property type="entry name" value="PYP-like sensor domain (PAS domain)"/>
    <property type="match status" value="5"/>
</dbReference>
<dbReference type="InterPro" id="IPR013655">
    <property type="entry name" value="PAS_fold_3"/>
</dbReference>
<keyword evidence="5" id="KW-0547">Nucleotide-binding</keyword>
<dbReference type="RefSeq" id="WP_118152210.1">
    <property type="nucleotide sequence ID" value="NZ_QWEY01000005.1"/>
</dbReference>
<dbReference type="Pfam" id="PF00989">
    <property type="entry name" value="PAS"/>
    <property type="match status" value="1"/>
</dbReference>
<dbReference type="InterPro" id="IPR011006">
    <property type="entry name" value="CheY-like_superfamily"/>
</dbReference>
<evidence type="ECO:0000256" key="8">
    <source>
        <dbReference type="ARBA" id="ARBA00023012"/>
    </source>
</evidence>
<dbReference type="Pfam" id="PF00072">
    <property type="entry name" value="Response_reg"/>
    <property type="match status" value="1"/>
</dbReference>
<feature type="modified residue" description="4-aspartylphosphate" evidence="11">
    <location>
        <position position="1083"/>
    </location>
</feature>
<keyword evidence="17" id="KW-1185">Reference proteome</keyword>
<evidence type="ECO:0000256" key="3">
    <source>
        <dbReference type="ARBA" id="ARBA00022553"/>
    </source>
</evidence>
<reference evidence="16 17" key="1">
    <citation type="submission" date="2018-08" db="EMBL/GenBank/DDBJ databases">
        <title>Flavobacterium tibetense sp. nov., isolated from a wetland YonghuCo on Tibetan Plateau.</title>
        <authorList>
            <person name="Phurbu D."/>
            <person name="Lu H."/>
            <person name="Xing P."/>
        </authorList>
    </citation>
    <scope>NUCLEOTIDE SEQUENCE [LARGE SCALE GENOMIC DNA]</scope>
    <source>
        <strain evidence="16 17">DJC</strain>
    </source>
</reference>
<evidence type="ECO:0000259" key="13">
    <source>
        <dbReference type="PROSITE" id="PS50110"/>
    </source>
</evidence>
<accession>A0A411Z2G2</accession>
<dbReference type="InterPro" id="IPR001789">
    <property type="entry name" value="Sig_transdc_resp-reg_receiver"/>
</dbReference>
<dbReference type="Pfam" id="PF00512">
    <property type="entry name" value="HisKA"/>
    <property type="match status" value="1"/>
</dbReference>
<dbReference type="Proteomes" id="UP000284547">
    <property type="component" value="Unassembled WGS sequence"/>
</dbReference>
<organism evidence="16 17">
    <name type="scientific">Pseudotabrizicola alkalilacus</name>
    <dbReference type="NCBI Taxonomy" id="2305252"/>
    <lineage>
        <taxon>Bacteria</taxon>
        <taxon>Pseudomonadati</taxon>
        <taxon>Pseudomonadota</taxon>
        <taxon>Alphaproteobacteria</taxon>
        <taxon>Rhodobacterales</taxon>
        <taxon>Paracoccaceae</taxon>
        <taxon>Pseudotabrizicola</taxon>
    </lineage>
</organism>
<dbReference type="PROSITE" id="PS50109">
    <property type="entry name" value="HIS_KIN"/>
    <property type="match status" value="1"/>
</dbReference>
<dbReference type="AlphaFoldDB" id="A0A411Z2G2"/>
<evidence type="ECO:0000256" key="10">
    <source>
        <dbReference type="ARBA" id="ARBA00068150"/>
    </source>
</evidence>
<dbReference type="PRINTS" id="PR00344">
    <property type="entry name" value="BCTRLSENSOR"/>
</dbReference>
<dbReference type="Pfam" id="PF08447">
    <property type="entry name" value="PAS_3"/>
    <property type="match status" value="2"/>
</dbReference>
<feature type="domain" description="PAS" evidence="14">
    <location>
        <begin position="388"/>
        <end position="461"/>
    </location>
</feature>
<keyword evidence="6" id="KW-0418">Kinase</keyword>
<dbReference type="SMART" id="SM00086">
    <property type="entry name" value="PAC"/>
    <property type="match status" value="4"/>
</dbReference>
<dbReference type="PROSITE" id="PS50110">
    <property type="entry name" value="RESPONSE_REGULATORY"/>
    <property type="match status" value="1"/>
</dbReference>
<keyword evidence="3 11" id="KW-0597">Phosphoprotein</keyword>
<dbReference type="PROSITE" id="PS50112">
    <property type="entry name" value="PAS"/>
    <property type="match status" value="4"/>
</dbReference>
<comment type="subunit">
    <text evidence="9">At low DSF concentrations, interacts with RpfF.</text>
</comment>
<dbReference type="GO" id="GO:0006355">
    <property type="term" value="P:regulation of DNA-templated transcription"/>
    <property type="evidence" value="ECO:0007669"/>
    <property type="project" value="InterPro"/>
</dbReference>
<name>A0A411Z2G2_9RHOB</name>
<dbReference type="Gene3D" id="3.30.450.20">
    <property type="entry name" value="PAS domain"/>
    <property type="match status" value="5"/>
</dbReference>
<dbReference type="InterPro" id="IPR013767">
    <property type="entry name" value="PAS_fold"/>
</dbReference>
<evidence type="ECO:0000256" key="9">
    <source>
        <dbReference type="ARBA" id="ARBA00064003"/>
    </source>
</evidence>
<dbReference type="CDD" id="cd00130">
    <property type="entry name" value="PAS"/>
    <property type="match status" value="4"/>
</dbReference>
<comment type="catalytic activity">
    <reaction evidence="1">
        <text>ATP + protein L-histidine = ADP + protein N-phospho-L-histidine.</text>
        <dbReference type="EC" id="2.7.13.3"/>
    </reaction>
</comment>
<dbReference type="FunFam" id="1.10.287.130:FF:000002">
    <property type="entry name" value="Two-component osmosensing histidine kinase"/>
    <property type="match status" value="1"/>
</dbReference>
<dbReference type="CDD" id="cd17546">
    <property type="entry name" value="REC_hyHK_CKI1_RcsC-like"/>
    <property type="match status" value="1"/>
</dbReference>
<dbReference type="InterPro" id="IPR035965">
    <property type="entry name" value="PAS-like_dom_sf"/>
</dbReference>
<dbReference type="InterPro" id="IPR005467">
    <property type="entry name" value="His_kinase_dom"/>
</dbReference>